<evidence type="ECO:0000313" key="5">
    <source>
        <dbReference type="Proteomes" id="UP000321224"/>
    </source>
</evidence>
<name>A0A511HJ14_9BACT</name>
<feature type="compositionally biased region" description="Low complexity" evidence="1">
    <location>
        <begin position="198"/>
        <end position="219"/>
    </location>
</feature>
<proteinExistence type="predicted"/>
<organism evidence="2 5">
    <name type="scientific">Myxococcus virescens</name>
    <dbReference type="NCBI Taxonomy" id="83456"/>
    <lineage>
        <taxon>Bacteria</taxon>
        <taxon>Pseudomonadati</taxon>
        <taxon>Myxococcota</taxon>
        <taxon>Myxococcia</taxon>
        <taxon>Myxococcales</taxon>
        <taxon>Cystobacterineae</taxon>
        <taxon>Myxococcaceae</taxon>
        <taxon>Myxococcus</taxon>
    </lineage>
</organism>
<dbReference type="InterPro" id="IPR019587">
    <property type="entry name" value="Polyketide_cyclase/dehydratase"/>
</dbReference>
<dbReference type="Pfam" id="PF10604">
    <property type="entry name" value="Polyketide_cyc2"/>
    <property type="match status" value="1"/>
</dbReference>
<dbReference type="Proteomes" id="UP000321224">
    <property type="component" value="Unassembled WGS sequence"/>
</dbReference>
<dbReference type="CDD" id="cd07818">
    <property type="entry name" value="SRPBCC_1"/>
    <property type="match status" value="1"/>
</dbReference>
<gene>
    <name evidence="2" type="ORF">MVI01_52290</name>
    <name evidence="3" type="ORF">SAMN04488504_11489</name>
</gene>
<dbReference type="EMBL" id="BJVY01000034">
    <property type="protein sequence ID" value="GEL73445.1"/>
    <property type="molecule type" value="Genomic_DNA"/>
</dbReference>
<dbReference type="InterPro" id="IPR023393">
    <property type="entry name" value="START-like_dom_sf"/>
</dbReference>
<dbReference type="RefSeq" id="WP_090493425.1">
    <property type="nucleotide sequence ID" value="NZ_BJVY01000034.1"/>
</dbReference>
<dbReference type="AlphaFoldDB" id="A0A511HJ14"/>
<dbReference type="Gene3D" id="3.30.530.20">
    <property type="match status" value="1"/>
</dbReference>
<feature type="region of interest" description="Disordered" evidence="1">
    <location>
        <begin position="192"/>
        <end position="219"/>
    </location>
</feature>
<comment type="caution">
    <text evidence="2">The sequence shown here is derived from an EMBL/GenBank/DDBJ whole genome shotgun (WGS) entry which is preliminary data.</text>
</comment>
<keyword evidence="4" id="KW-1185">Reference proteome</keyword>
<dbReference type="SUPFAM" id="SSF55961">
    <property type="entry name" value="Bet v1-like"/>
    <property type="match status" value="1"/>
</dbReference>
<protein>
    <submittedName>
        <fullName evidence="3">Polyketide cyclase / dehydrase and lipid transport</fullName>
    </submittedName>
</protein>
<dbReference type="Proteomes" id="UP000198717">
    <property type="component" value="Unassembled WGS sequence"/>
</dbReference>
<evidence type="ECO:0000256" key="1">
    <source>
        <dbReference type="SAM" id="MobiDB-lite"/>
    </source>
</evidence>
<evidence type="ECO:0000313" key="3">
    <source>
        <dbReference type="EMBL" id="SDE89629.1"/>
    </source>
</evidence>
<sequence length="219" mass="23196">MLKKILVGLAAAILLLVGFVVTRPDTFTYQRTAVLPVSADIAFALVNDFRRWTDWSPWDGLDPQQQRTYSGPESGTGAGYAWVGNDQVGEGRMTITDSKANEQVTIKLEFIKPFAATNTSTFAFSAAEGGTQVVWAMSGENNFMSKAMSLLMDMEAMIGKDFEKGLATMKDVAVADAKKRAEAEAARVAEEKARAEAEAAAAAAPAGEGAPAVAAPAVP</sequence>
<reference evidence="2 5" key="2">
    <citation type="submission" date="2019-07" db="EMBL/GenBank/DDBJ databases">
        <title>Whole genome shotgun sequence of Myxococcus virescens NBRC 100334.</title>
        <authorList>
            <person name="Hosoyama A."/>
            <person name="Uohara A."/>
            <person name="Ohji S."/>
            <person name="Ichikawa N."/>
        </authorList>
    </citation>
    <scope>NUCLEOTIDE SEQUENCE [LARGE SCALE GENOMIC DNA]</scope>
    <source>
        <strain evidence="2 5">NBRC 100334</strain>
    </source>
</reference>
<dbReference type="EMBL" id="FNAJ01000014">
    <property type="protein sequence ID" value="SDE89629.1"/>
    <property type="molecule type" value="Genomic_DNA"/>
</dbReference>
<evidence type="ECO:0000313" key="2">
    <source>
        <dbReference type="EMBL" id="GEL73445.1"/>
    </source>
</evidence>
<reference evidence="3 4" key="1">
    <citation type="submission" date="2016-10" db="EMBL/GenBank/DDBJ databases">
        <authorList>
            <person name="Varghese N."/>
            <person name="Submissions S."/>
        </authorList>
    </citation>
    <scope>NUCLEOTIDE SEQUENCE [LARGE SCALE GENOMIC DNA]</scope>
    <source>
        <strain evidence="3 4">DSM 2260</strain>
    </source>
</reference>
<evidence type="ECO:0000313" key="4">
    <source>
        <dbReference type="Proteomes" id="UP000198717"/>
    </source>
</evidence>
<accession>A0A511HJ14</accession>